<accession>A0A554J9Q4</accession>
<keyword evidence="1" id="KW-0812">Transmembrane</keyword>
<keyword evidence="1" id="KW-0472">Membrane</keyword>
<reference evidence="2 3" key="1">
    <citation type="submission" date="2017-08" db="EMBL/GenBank/DDBJ databases">
        <title>Mechanisms for carbon and nitrogen cycling indicate functional differentiation within the Candidate Phyla Radiation.</title>
        <authorList>
            <person name="Danczak R.E."/>
            <person name="Johnston M.D."/>
            <person name="Kenah C."/>
            <person name="Slattery M."/>
            <person name="Wrighton K.C."/>
            <person name="Wilkins M.J."/>
        </authorList>
    </citation>
    <scope>NUCLEOTIDE SEQUENCE [LARGE SCALE GENOMIC DNA]</scope>
    <source>
        <strain evidence="2">Gr01-1014_85</strain>
    </source>
</reference>
<protein>
    <submittedName>
        <fullName evidence="2">Uncharacterized protein</fullName>
    </submittedName>
</protein>
<dbReference type="AlphaFoldDB" id="A0A554J9Q4"/>
<feature type="non-terminal residue" evidence="2">
    <location>
        <position position="97"/>
    </location>
</feature>
<evidence type="ECO:0000313" key="2">
    <source>
        <dbReference type="EMBL" id="TSC65064.1"/>
    </source>
</evidence>
<dbReference type="Proteomes" id="UP000316253">
    <property type="component" value="Unassembled WGS sequence"/>
</dbReference>
<name>A0A554J9Q4_9BACT</name>
<comment type="caution">
    <text evidence="2">The sequence shown here is derived from an EMBL/GenBank/DDBJ whole genome shotgun (WGS) entry which is preliminary data.</text>
</comment>
<dbReference type="EMBL" id="VMFD01000068">
    <property type="protein sequence ID" value="TSC65064.1"/>
    <property type="molecule type" value="Genomic_DNA"/>
</dbReference>
<evidence type="ECO:0000313" key="3">
    <source>
        <dbReference type="Proteomes" id="UP000316253"/>
    </source>
</evidence>
<feature type="transmembrane region" description="Helical" evidence="1">
    <location>
        <begin position="12"/>
        <end position="30"/>
    </location>
</feature>
<keyword evidence="1" id="KW-1133">Transmembrane helix</keyword>
<sequence>MSRNNAKQTRAYWSIGLGLLLLLPILWTLIRSRIKADQINLRSEFFGVHAAIPALPTIEEKSLATAKVAEAGFGWIRHQFYYEESINFANYDAAQQA</sequence>
<evidence type="ECO:0000256" key="1">
    <source>
        <dbReference type="SAM" id="Phobius"/>
    </source>
</evidence>
<proteinExistence type="predicted"/>
<organism evidence="2 3">
    <name type="scientific">Candidatus Berkelbacteria bacterium Gr01-1014_85</name>
    <dbReference type="NCBI Taxonomy" id="2017150"/>
    <lineage>
        <taxon>Bacteria</taxon>
        <taxon>Candidatus Berkelbacteria</taxon>
    </lineage>
</organism>
<gene>
    <name evidence="2" type="ORF">CEO22_615</name>
</gene>